<keyword evidence="1" id="KW-0862">Zinc</keyword>
<feature type="domain" description="CCHC-type" evidence="4">
    <location>
        <begin position="365"/>
        <end position="380"/>
    </location>
</feature>
<evidence type="ECO:0000313" key="5">
    <source>
        <dbReference type="EMBL" id="MQL76789.1"/>
    </source>
</evidence>
<evidence type="ECO:0000259" key="4">
    <source>
        <dbReference type="PROSITE" id="PS50158"/>
    </source>
</evidence>
<evidence type="ECO:0000256" key="3">
    <source>
        <dbReference type="SAM" id="SignalP"/>
    </source>
</evidence>
<feature type="region of interest" description="Disordered" evidence="2">
    <location>
        <begin position="279"/>
        <end position="362"/>
    </location>
</feature>
<dbReference type="GO" id="GO:0003676">
    <property type="term" value="F:nucleic acid binding"/>
    <property type="evidence" value="ECO:0007669"/>
    <property type="project" value="InterPro"/>
</dbReference>
<dbReference type="GO" id="GO:0008270">
    <property type="term" value="F:zinc ion binding"/>
    <property type="evidence" value="ECO:0007669"/>
    <property type="project" value="UniProtKB-KW"/>
</dbReference>
<dbReference type="PROSITE" id="PS50158">
    <property type="entry name" value="ZF_CCHC"/>
    <property type="match status" value="1"/>
</dbReference>
<evidence type="ECO:0000256" key="2">
    <source>
        <dbReference type="SAM" id="MobiDB-lite"/>
    </source>
</evidence>
<evidence type="ECO:0000256" key="1">
    <source>
        <dbReference type="PROSITE-ProRule" id="PRU00047"/>
    </source>
</evidence>
<feature type="compositionally biased region" description="Polar residues" evidence="2">
    <location>
        <begin position="283"/>
        <end position="299"/>
    </location>
</feature>
<protein>
    <recommendedName>
        <fullName evidence="4">CCHC-type domain-containing protein</fullName>
    </recommendedName>
</protein>
<accession>A0A843U996</accession>
<dbReference type="SUPFAM" id="SSF57756">
    <property type="entry name" value="Retrovirus zinc finger-like domains"/>
    <property type="match status" value="1"/>
</dbReference>
<dbReference type="InterPro" id="IPR005162">
    <property type="entry name" value="Retrotrans_gag_dom"/>
</dbReference>
<dbReference type="Pfam" id="PF00098">
    <property type="entry name" value="zf-CCHC"/>
    <property type="match status" value="1"/>
</dbReference>
<sequence>MWCVPLCLHGLWFGFPCEASARSREADSDQVHYQFNGLGRGIPPQLVSEQETFGMTDRRDWGGGGDDPEESTQRMIERIWKSLTDIRARMDQQAPVPPVAVPPGDGEAVPVAPVPPRVEVPFAAPVPPPPPVLIAEEPMMQVEKFLRLQPPTYSGGPNPDTAEHWVHEIERVFATMRCPVADKVVLAAYQLRGFALEWWRLKMQTTFAGRTEEAITWSEFLDVFNDTFFSIQVQQVKREQFRTLQQGLRVELQDAIVPLMCKTVEEAAQRAATLERSIRTRQVGESGSGSFRLPQQSVGASKGKALAGPSSSGFGKWGQKLKQAFKGKGRGWGGRQQFQQGRGRPEVEESQQSTARQPVTPPGYRCYNCNQPGHLIRNCPYPREYGYGRGVQ</sequence>
<feature type="chain" id="PRO_5032904633" description="CCHC-type domain-containing protein" evidence="3">
    <location>
        <begin position="22"/>
        <end position="392"/>
    </location>
</feature>
<dbReference type="EMBL" id="NMUH01000317">
    <property type="protein sequence ID" value="MQL76789.1"/>
    <property type="molecule type" value="Genomic_DNA"/>
</dbReference>
<dbReference type="Pfam" id="PF03732">
    <property type="entry name" value="Retrotrans_gag"/>
    <property type="match status" value="1"/>
</dbReference>
<feature type="signal peptide" evidence="3">
    <location>
        <begin position="1"/>
        <end position="21"/>
    </location>
</feature>
<evidence type="ECO:0000313" key="6">
    <source>
        <dbReference type="Proteomes" id="UP000652761"/>
    </source>
</evidence>
<comment type="caution">
    <text evidence="5">The sequence shown here is derived from an EMBL/GenBank/DDBJ whole genome shotgun (WGS) entry which is preliminary data.</text>
</comment>
<dbReference type="Gene3D" id="4.10.60.10">
    <property type="entry name" value="Zinc finger, CCHC-type"/>
    <property type="match status" value="1"/>
</dbReference>
<keyword evidence="1" id="KW-0863">Zinc-finger</keyword>
<keyword evidence="1" id="KW-0479">Metal-binding</keyword>
<keyword evidence="6" id="KW-1185">Reference proteome</keyword>
<organism evidence="5 6">
    <name type="scientific">Colocasia esculenta</name>
    <name type="common">Wild taro</name>
    <name type="synonym">Arum esculentum</name>
    <dbReference type="NCBI Taxonomy" id="4460"/>
    <lineage>
        <taxon>Eukaryota</taxon>
        <taxon>Viridiplantae</taxon>
        <taxon>Streptophyta</taxon>
        <taxon>Embryophyta</taxon>
        <taxon>Tracheophyta</taxon>
        <taxon>Spermatophyta</taxon>
        <taxon>Magnoliopsida</taxon>
        <taxon>Liliopsida</taxon>
        <taxon>Araceae</taxon>
        <taxon>Aroideae</taxon>
        <taxon>Colocasieae</taxon>
        <taxon>Colocasia</taxon>
    </lineage>
</organism>
<name>A0A843U996_COLES</name>
<proteinExistence type="predicted"/>
<gene>
    <name evidence="5" type="ORF">Taro_009178</name>
</gene>
<dbReference type="AlphaFoldDB" id="A0A843U996"/>
<keyword evidence="3" id="KW-0732">Signal</keyword>
<dbReference type="Proteomes" id="UP000652761">
    <property type="component" value="Unassembled WGS sequence"/>
</dbReference>
<dbReference type="InterPro" id="IPR001878">
    <property type="entry name" value="Znf_CCHC"/>
</dbReference>
<reference evidence="5" key="1">
    <citation type="submission" date="2017-07" db="EMBL/GenBank/DDBJ databases">
        <title>Taro Niue Genome Assembly and Annotation.</title>
        <authorList>
            <person name="Atibalentja N."/>
            <person name="Keating K."/>
            <person name="Fields C.J."/>
        </authorList>
    </citation>
    <scope>NUCLEOTIDE SEQUENCE</scope>
    <source>
        <strain evidence="5">Niue_2</strain>
        <tissue evidence="5">Leaf</tissue>
    </source>
</reference>
<dbReference type="SMART" id="SM00343">
    <property type="entry name" value="ZnF_C2HC"/>
    <property type="match status" value="1"/>
</dbReference>
<dbReference type="InterPro" id="IPR036875">
    <property type="entry name" value="Znf_CCHC_sf"/>
</dbReference>